<gene>
    <name evidence="8" type="ORF">WKV53_19660</name>
</gene>
<evidence type="ECO:0000313" key="8">
    <source>
        <dbReference type="EMBL" id="MEK7952741.1"/>
    </source>
</evidence>
<dbReference type="Proteomes" id="UP001371305">
    <property type="component" value="Unassembled WGS sequence"/>
</dbReference>
<keyword evidence="3 6" id="KW-0812">Transmembrane</keyword>
<feature type="transmembrane region" description="Helical" evidence="6">
    <location>
        <begin position="157"/>
        <end position="177"/>
    </location>
</feature>
<keyword evidence="9" id="KW-1185">Reference proteome</keyword>
<evidence type="ECO:0000256" key="4">
    <source>
        <dbReference type="ARBA" id="ARBA00022989"/>
    </source>
</evidence>
<evidence type="ECO:0000256" key="2">
    <source>
        <dbReference type="ARBA" id="ARBA00022475"/>
    </source>
</evidence>
<dbReference type="PANTHER" id="PTHR42709:SF6">
    <property type="entry name" value="UNDECAPRENYL PHOSPHATE TRANSPORTER A"/>
    <property type="match status" value="1"/>
</dbReference>
<dbReference type="InterPro" id="IPR051311">
    <property type="entry name" value="DedA_domain"/>
</dbReference>
<evidence type="ECO:0000259" key="7">
    <source>
        <dbReference type="Pfam" id="PF09335"/>
    </source>
</evidence>
<organism evidence="8 9">
    <name type="scientific">Luteolibacter soli</name>
    <dbReference type="NCBI Taxonomy" id="3135280"/>
    <lineage>
        <taxon>Bacteria</taxon>
        <taxon>Pseudomonadati</taxon>
        <taxon>Verrucomicrobiota</taxon>
        <taxon>Verrucomicrobiia</taxon>
        <taxon>Verrucomicrobiales</taxon>
        <taxon>Verrucomicrobiaceae</taxon>
        <taxon>Luteolibacter</taxon>
    </lineage>
</organism>
<evidence type="ECO:0000256" key="3">
    <source>
        <dbReference type="ARBA" id="ARBA00022692"/>
    </source>
</evidence>
<accession>A0ABU9B038</accession>
<comment type="subcellular location">
    <subcellularLocation>
        <location evidence="1">Cell membrane</location>
        <topology evidence="1">Multi-pass membrane protein</topology>
    </subcellularLocation>
</comment>
<reference evidence="8 9" key="1">
    <citation type="submission" date="2024-04" db="EMBL/GenBank/DDBJ databases">
        <title>Luteolibacter sp. isolated from soil.</title>
        <authorList>
            <person name="An J."/>
        </authorList>
    </citation>
    <scope>NUCLEOTIDE SEQUENCE [LARGE SCALE GENOMIC DNA]</scope>
    <source>
        <strain evidence="8 9">Y139</strain>
    </source>
</reference>
<protein>
    <submittedName>
        <fullName evidence="8">VTT domain-containing protein</fullName>
    </submittedName>
</protein>
<comment type="caution">
    <text evidence="8">The sequence shown here is derived from an EMBL/GenBank/DDBJ whole genome shotgun (WGS) entry which is preliminary data.</text>
</comment>
<feature type="domain" description="VTT" evidence="7">
    <location>
        <begin position="61"/>
        <end position="176"/>
    </location>
</feature>
<evidence type="ECO:0000313" key="9">
    <source>
        <dbReference type="Proteomes" id="UP001371305"/>
    </source>
</evidence>
<evidence type="ECO:0000256" key="5">
    <source>
        <dbReference type="ARBA" id="ARBA00023136"/>
    </source>
</evidence>
<dbReference type="PANTHER" id="PTHR42709">
    <property type="entry name" value="ALKALINE PHOSPHATASE LIKE PROTEIN"/>
    <property type="match status" value="1"/>
</dbReference>
<proteinExistence type="predicted"/>
<keyword evidence="4 6" id="KW-1133">Transmembrane helix</keyword>
<dbReference type="InterPro" id="IPR032816">
    <property type="entry name" value="VTT_dom"/>
</dbReference>
<feature type="transmembrane region" description="Helical" evidence="6">
    <location>
        <begin position="183"/>
        <end position="201"/>
    </location>
</feature>
<name>A0ABU9B038_9BACT</name>
<sequence>MRLLLWFIAVSVLILVSWLLWGGSLEKSFSLEGSVAWLVKAGPWGWAAGIGLLASDVVLPVPGTVVMSALGYVYGLAIGGLVASAGCIAAGVCGYGVGRLIGEKAARRWLGDADFEKGKLLFARGGGWMVAVSRSLPILPEAISCTAGLVRMPFGRFMASLVCGSLPVGYLFAWIGVAGRETPGWALVFSLLAPAVLWLAAKKWLR</sequence>
<evidence type="ECO:0000256" key="6">
    <source>
        <dbReference type="SAM" id="Phobius"/>
    </source>
</evidence>
<dbReference type="RefSeq" id="WP_341406497.1">
    <property type="nucleotide sequence ID" value="NZ_JBBUKT010000008.1"/>
</dbReference>
<feature type="transmembrane region" description="Helical" evidence="6">
    <location>
        <begin position="72"/>
        <end position="98"/>
    </location>
</feature>
<dbReference type="EMBL" id="JBBUKT010000008">
    <property type="protein sequence ID" value="MEK7952741.1"/>
    <property type="molecule type" value="Genomic_DNA"/>
</dbReference>
<evidence type="ECO:0000256" key="1">
    <source>
        <dbReference type="ARBA" id="ARBA00004651"/>
    </source>
</evidence>
<keyword evidence="5 6" id="KW-0472">Membrane</keyword>
<dbReference type="Pfam" id="PF09335">
    <property type="entry name" value="VTT_dom"/>
    <property type="match status" value="1"/>
</dbReference>
<keyword evidence="2" id="KW-1003">Cell membrane</keyword>